<comment type="caution">
    <text evidence="2">The sequence shown here is derived from an EMBL/GenBank/DDBJ whole genome shotgun (WGS) entry which is preliminary data.</text>
</comment>
<dbReference type="VEuPathDB" id="FungiDB:PC9H_001701"/>
<reference evidence="2" key="1">
    <citation type="submission" date="2019-07" db="EMBL/GenBank/DDBJ databases">
        <authorList>
            <person name="Palmer J.M."/>
        </authorList>
    </citation>
    <scope>NUCLEOTIDE SEQUENCE</scope>
    <source>
        <strain evidence="2">PC9</strain>
    </source>
</reference>
<evidence type="ECO:0008006" key="4">
    <source>
        <dbReference type="Google" id="ProtNLM"/>
    </source>
</evidence>
<dbReference type="GO" id="GO:0004061">
    <property type="term" value="F:arylformamidase activity"/>
    <property type="evidence" value="ECO:0007669"/>
    <property type="project" value="InterPro"/>
</dbReference>
<dbReference type="Pfam" id="PF04199">
    <property type="entry name" value="Cyclase"/>
    <property type="match status" value="1"/>
</dbReference>
<dbReference type="EMBL" id="JACETU010000001">
    <property type="protein sequence ID" value="KAF7441352.1"/>
    <property type="molecule type" value="Genomic_DNA"/>
</dbReference>
<comment type="similarity">
    <text evidence="1">Belongs to the Cyclase 1 superfamily.</text>
</comment>
<dbReference type="AlphaFoldDB" id="A0A8H7DXR0"/>
<evidence type="ECO:0000313" key="3">
    <source>
        <dbReference type="Proteomes" id="UP000623687"/>
    </source>
</evidence>
<dbReference type="Gene3D" id="3.50.30.50">
    <property type="entry name" value="Putative cyclase"/>
    <property type="match status" value="1"/>
</dbReference>
<evidence type="ECO:0000256" key="1">
    <source>
        <dbReference type="ARBA" id="ARBA00007865"/>
    </source>
</evidence>
<accession>A0A8H7DXR0</accession>
<protein>
    <recommendedName>
        <fullName evidence="4">Cyclase</fullName>
    </recommendedName>
</protein>
<name>A0A8H7DXR0_PLEOS</name>
<keyword evidence="3" id="KW-1185">Reference proteome</keyword>
<dbReference type="OrthoDB" id="5396at2759"/>
<organism evidence="2 3">
    <name type="scientific">Pleurotus ostreatus</name>
    <name type="common">Oyster mushroom</name>
    <name type="synonym">White-rot fungus</name>
    <dbReference type="NCBI Taxonomy" id="5322"/>
    <lineage>
        <taxon>Eukaryota</taxon>
        <taxon>Fungi</taxon>
        <taxon>Dikarya</taxon>
        <taxon>Basidiomycota</taxon>
        <taxon>Agaricomycotina</taxon>
        <taxon>Agaricomycetes</taxon>
        <taxon>Agaricomycetidae</taxon>
        <taxon>Agaricales</taxon>
        <taxon>Pleurotineae</taxon>
        <taxon>Pleurotaceae</taxon>
        <taxon>Pleurotus</taxon>
    </lineage>
</organism>
<gene>
    <name evidence="2" type="ORF">PC9H_001701</name>
</gene>
<dbReference type="Proteomes" id="UP000623687">
    <property type="component" value="Unassembled WGS sequence"/>
</dbReference>
<dbReference type="GeneID" id="59371542"/>
<dbReference type="SUPFAM" id="SSF102198">
    <property type="entry name" value="Putative cyclase"/>
    <property type="match status" value="1"/>
</dbReference>
<dbReference type="GO" id="GO:0019441">
    <property type="term" value="P:L-tryptophan catabolic process to kynurenine"/>
    <property type="evidence" value="ECO:0007669"/>
    <property type="project" value="InterPro"/>
</dbReference>
<dbReference type="InterPro" id="IPR007325">
    <property type="entry name" value="KFase/CYL"/>
</dbReference>
<dbReference type="PANTHER" id="PTHR34861:SF10">
    <property type="entry name" value="CYCLASE"/>
    <property type="match status" value="1"/>
</dbReference>
<dbReference type="InterPro" id="IPR037175">
    <property type="entry name" value="KFase_sf"/>
</dbReference>
<dbReference type="RefSeq" id="XP_036637196.1">
    <property type="nucleotide sequence ID" value="XM_036771351.1"/>
</dbReference>
<evidence type="ECO:0000313" key="2">
    <source>
        <dbReference type="EMBL" id="KAF7441352.1"/>
    </source>
</evidence>
<proteinExistence type="inferred from homology"/>
<dbReference type="PANTHER" id="PTHR34861">
    <property type="match status" value="1"/>
</dbReference>
<sequence>MAANRLKGVLAHLGASPKPLPTFDELPNFKEFPGCAWAVWGGSDQLGTINLLTDEVVKRAAQEEIRSGKSVCLNWPLNFPEKPMFNRKSPDILSKVRSPPGITRDDEIHINTQSGTQWDGLKHFGLIEHGVFYNNTPATELPIGKFTYPDPLKVDPEMIKLGIQNWAQHGICGRGVFLDLVKFFTDSEKALPYDPWATHGISVKDLEACAKYQGTQFRQGDILLLRVGFMQKYNRSTQAEKDALANKPETFAGIEQSTEMKRFLWDNHFAAIASDQPALERWPVPAGVPHMHQANSTRVRAKASAPKYNSMTIFFQRFSLWGMPIGEFFDLEKLSQVCAETRRYTFFFSSWPLNILGGCASPPNAAALF</sequence>